<dbReference type="Proteomes" id="UP000012488">
    <property type="component" value="Chromosome"/>
</dbReference>
<evidence type="ECO:0000313" key="1">
    <source>
        <dbReference type="EMBL" id="QGY05589.1"/>
    </source>
</evidence>
<gene>
    <name evidence="1" type="ORF">MMSR116_29600</name>
</gene>
<organism evidence="1 2">
    <name type="scientific">Methylobacterium mesophilicum SR1.6/6</name>
    <dbReference type="NCBI Taxonomy" id="908290"/>
    <lineage>
        <taxon>Bacteria</taxon>
        <taxon>Pseudomonadati</taxon>
        <taxon>Pseudomonadota</taxon>
        <taxon>Alphaproteobacteria</taxon>
        <taxon>Hyphomicrobiales</taxon>
        <taxon>Methylobacteriaceae</taxon>
        <taxon>Methylobacterium</taxon>
    </lineage>
</organism>
<dbReference type="OrthoDB" id="8005733at2"/>
<dbReference type="KEGG" id="mmes:MMSR116_29600"/>
<accession>A0A6B9FUN9</accession>
<sequence>MSDDEGDASGPPPSFVRTRYTFVLLNERAEWCDLRSLYAVDDAEALAVSKALAKGRPFEMWHGFRCVGVFSGTEH</sequence>
<dbReference type="RefSeq" id="WP_158169238.1">
    <property type="nucleotide sequence ID" value="NZ_CP043538.1"/>
</dbReference>
<name>A0A6B9FUN9_9HYPH</name>
<dbReference type="AlphaFoldDB" id="A0A6B9FUN9"/>
<dbReference type="EMBL" id="CP043538">
    <property type="protein sequence ID" value="QGY05589.1"/>
    <property type="molecule type" value="Genomic_DNA"/>
</dbReference>
<proteinExistence type="predicted"/>
<reference evidence="1 2" key="1">
    <citation type="journal article" date="2012" name="Genet. Mol. Biol.">
        <title>Analysis of 16S rRNA and mxaF genes revealing insights into Methylobacterium niche-specific plant association.</title>
        <authorList>
            <person name="Dourado M.N."/>
            <person name="Andreote F.D."/>
            <person name="Dini-Andreote F."/>
            <person name="Conti R."/>
            <person name="Araujo J.M."/>
            <person name="Araujo W.L."/>
        </authorList>
    </citation>
    <scope>NUCLEOTIDE SEQUENCE [LARGE SCALE GENOMIC DNA]</scope>
    <source>
        <strain evidence="1 2">SR1.6/6</strain>
    </source>
</reference>
<protein>
    <submittedName>
        <fullName evidence="1">Uncharacterized protein</fullName>
    </submittedName>
</protein>
<reference evidence="1 2" key="2">
    <citation type="journal article" date="2013" name="Genome Announc.">
        <title>Draft Genome Sequence of Methylobacterium mesophilicum Strain SR1.6/6, Isolated from Citrus sinensis.</title>
        <authorList>
            <person name="Marinho Almeida D."/>
            <person name="Dini-Andreote F."/>
            <person name="Camargo Neves A.A."/>
            <person name="Juca Ramos R.T."/>
            <person name="Andreote F.D."/>
            <person name="Carneiro A.R."/>
            <person name="Oliveira de Souza Lima A."/>
            <person name="Caracciolo Gomes de Sa P.H."/>
            <person name="Ribeiro Barbosa M.S."/>
            <person name="Araujo W.L."/>
            <person name="Silva A."/>
        </authorList>
    </citation>
    <scope>NUCLEOTIDE SEQUENCE [LARGE SCALE GENOMIC DNA]</scope>
    <source>
        <strain evidence="1 2">SR1.6/6</strain>
    </source>
</reference>
<evidence type="ECO:0000313" key="2">
    <source>
        <dbReference type="Proteomes" id="UP000012488"/>
    </source>
</evidence>